<protein>
    <recommendedName>
        <fullName evidence="6">UBC core domain-containing protein</fullName>
    </recommendedName>
</protein>
<dbReference type="OrthoDB" id="7851174at2759"/>
<dbReference type="FunFam" id="3.10.110.10:FF:000002">
    <property type="entry name" value="Ubiquitin-conjugating enzyme E2 D3"/>
    <property type="match status" value="1"/>
</dbReference>
<keyword evidence="8" id="KW-1185">Reference proteome</keyword>
<dbReference type="EMBL" id="LWCA01001786">
    <property type="protein sequence ID" value="OAF64503.1"/>
    <property type="molecule type" value="Genomic_DNA"/>
</dbReference>
<dbReference type="GO" id="GO:0016740">
    <property type="term" value="F:transferase activity"/>
    <property type="evidence" value="ECO:0007669"/>
    <property type="project" value="UniProtKB-KW"/>
</dbReference>
<dbReference type="SUPFAM" id="SSF54495">
    <property type="entry name" value="UBC-like"/>
    <property type="match status" value="1"/>
</dbReference>
<dbReference type="CDD" id="cd23793">
    <property type="entry name" value="UBCc_UBE2E"/>
    <property type="match status" value="1"/>
</dbReference>
<dbReference type="InterPro" id="IPR023313">
    <property type="entry name" value="UBQ-conjugating_AS"/>
</dbReference>
<dbReference type="PROSITE" id="PS50127">
    <property type="entry name" value="UBC_2"/>
    <property type="match status" value="1"/>
</dbReference>
<keyword evidence="1" id="KW-0808">Transferase</keyword>
<organism evidence="7 8">
    <name type="scientific">Intoshia linei</name>
    <dbReference type="NCBI Taxonomy" id="1819745"/>
    <lineage>
        <taxon>Eukaryota</taxon>
        <taxon>Metazoa</taxon>
        <taxon>Spiralia</taxon>
        <taxon>Lophotrochozoa</taxon>
        <taxon>Mesozoa</taxon>
        <taxon>Orthonectida</taxon>
        <taxon>Rhopaluridae</taxon>
        <taxon>Intoshia</taxon>
    </lineage>
</organism>
<name>A0A177AT04_9BILA</name>
<feature type="region of interest" description="Disordered" evidence="5">
    <location>
        <begin position="1"/>
        <end position="51"/>
    </location>
</feature>
<dbReference type="Proteomes" id="UP000078046">
    <property type="component" value="Unassembled WGS sequence"/>
</dbReference>
<dbReference type="SUPFAM" id="SSF69103">
    <property type="entry name" value="Arp2/3 complex 16 kDa subunit ARPC5"/>
    <property type="match status" value="1"/>
</dbReference>
<evidence type="ECO:0000256" key="2">
    <source>
        <dbReference type="ARBA" id="ARBA00022786"/>
    </source>
</evidence>
<comment type="similarity">
    <text evidence="4">Belongs to the ubiquitin-conjugating enzyme family.</text>
</comment>
<dbReference type="PROSITE" id="PS00183">
    <property type="entry name" value="UBC_1"/>
    <property type="match status" value="1"/>
</dbReference>
<dbReference type="Pfam" id="PF00179">
    <property type="entry name" value="UQ_con"/>
    <property type="match status" value="1"/>
</dbReference>
<dbReference type="GO" id="GO:0005524">
    <property type="term" value="F:ATP binding"/>
    <property type="evidence" value="ECO:0007669"/>
    <property type="project" value="UniProtKB-UniRule"/>
</dbReference>
<dbReference type="InterPro" id="IPR036743">
    <property type="entry name" value="ARPC5_sf"/>
</dbReference>
<proteinExistence type="inferred from homology"/>
<accession>A0A177AT04</accession>
<evidence type="ECO:0000256" key="1">
    <source>
        <dbReference type="ARBA" id="ARBA00022679"/>
    </source>
</evidence>
<evidence type="ECO:0000256" key="4">
    <source>
        <dbReference type="RuleBase" id="RU362109"/>
    </source>
</evidence>
<dbReference type="Gene3D" id="3.10.110.10">
    <property type="entry name" value="Ubiquitin Conjugating Enzyme"/>
    <property type="match status" value="1"/>
</dbReference>
<dbReference type="SMART" id="SM00212">
    <property type="entry name" value="UBCc"/>
    <property type="match status" value="1"/>
</dbReference>
<keyword evidence="2 4" id="KW-0833">Ubl conjugation pathway</keyword>
<gene>
    <name evidence="7" type="ORF">A3Q56_07786</name>
</gene>
<dbReference type="Gene3D" id="1.25.40.190">
    <property type="entry name" value="Actin-related protein 2/3 complex subunit 5"/>
    <property type="match status" value="1"/>
</dbReference>
<dbReference type="AlphaFoldDB" id="A0A177AT04"/>
<dbReference type="InterPro" id="IPR000608">
    <property type="entry name" value="UBC"/>
</dbReference>
<evidence type="ECO:0000256" key="5">
    <source>
        <dbReference type="SAM" id="MobiDB-lite"/>
    </source>
</evidence>
<evidence type="ECO:0000313" key="7">
    <source>
        <dbReference type="EMBL" id="OAF64503.1"/>
    </source>
</evidence>
<comment type="caution">
    <text evidence="7">The sequence shown here is derived from an EMBL/GenBank/DDBJ whole genome shotgun (WGS) entry which is preliminary data.</text>
</comment>
<evidence type="ECO:0000313" key="8">
    <source>
        <dbReference type="Proteomes" id="UP000078046"/>
    </source>
</evidence>
<evidence type="ECO:0000256" key="3">
    <source>
        <dbReference type="PROSITE-ProRule" id="PRU10133"/>
    </source>
</evidence>
<keyword evidence="4" id="KW-0067">ATP-binding</keyword>
<dbReference type="GO" id="GO:0030833">
    <property type="term" value="P:regulation of actin filament polymerization"/>
    <property type="evidence" value="ECO:0007669"/>
    <property type="project" value="InterPro"/>
</dbReference>
<dbReference type="GO" id="GO:0034314">
    <property type="term" value="P:Arp2/3 complex-mediated actin nucleation"/>
    <property type="evidence" value="ECO:0007669"/>
    <property type="project" value="InterPro"/>
</dbReference>
<dbReference type="GO" id="GO:0005885">
    <property type="term" value="C:Arp2/3 protein complex"/>
    <property type="evidence" value="ECO:0007669"/>
    <property type="project" value="InterPro"/>
</dbReference>
<keyword evidence="4" id="KW-0547">Nucleotide-binding</keyword>
<dbReference type="PANTHER" id="PTHR24068">
    <property type="entry name" value="UBIQUITIN-CONJUGATING ENZYME E2"/>
    <property type="match status" value="1"/>
</dbReference>
<evidence type="ECO:0000259" key="6">
    <source>
        <dbReference type="PROSITE" id="PS50127"/>
    </source>
</evidence>
<feature type="domain" description="UBC core" evidence="6">
    <location>
        <begin position="49"/>
        <end position="195"/>
    </location>
</feature>
<sequence length="301" mass="34735">MNKSKKIKNDKKRKNDNSDNMPAKTRKKTTQKAIEKKEPTKIRNITSDTSIKRLQREQHDISIDPPPNCSAGPKENNLYEWVSTIMGPPNTVYEGGIFLLDIVFPVEYPFKPPKIKFRTRIYHCNVNSNGVICLDILKTKWSPALTVSKILLSICSLLADCNPYDPLVSSVATQYLENREEYNRMARKWTKNDIVCNFVKVEDALNHILENSIVNPNPSKQKDDIVKLALSVLSAFKMNDMVPYINKLDESLRVMLLKYVYRAFEYPQDNSSQTMLTWHEKIFDKMGYGGIVKVLNDRKRV</sequence>
<dbReference type="InterPro" id="IPR016135">
    <property type="entry name" value="UBQ-conjugating_enzyme/RWD"/>
</dbReference>
<feature type="compositionally biased region" description="Basic residues" evidence="5">
    <location>
        <begin position="1"/>
        <end position="14"/>
    </location>
</feature>
<feature type="active site" description="Glycyl thioester intermediate" evidence="3">
    <location>
        <position position="133"/>
    </location>
</feature>
<reference evidence="7 8" key="1">
    <citation type="submission" date="2016-04" db="EMBL/GenBank/DDBJ databases">
        <title>The genome of Intoshia linei affirms orthonectids as highly simplified spiralians.</title>
        <authorList>
            <person name="Mikhailov K.V."/>
            <person name="Slusarev G.S."/>
            <person name="Nikitin M.A."/>
            <person name="Logacheva M.D."/>
            <person name="Penin A."/>
            <person name="Aleoshin V."/>
            <person name="Panchin Y.V."/>
        </authorList>
    </citation>
    <scope>NUCLEOTIDE SEQUENCE [LARGE SCALE GENOMIC DNA]</scope>
    <source>
        <strain evidence="7">Intl2013</strain>
        <tissue evidence="7">Whole animal</tissue>
    </source>
</reference>